<keyword evidence="7" id="KW-0393">Immunoglobulin domain</keyword>
<protein>
    <submittedName>
        <fullName evidence="11">Putative periplasmic pilus exported chaperone</fullName>
    </submittedName>
</protein>
<evidence type="ECO:0000256" key="8">
    <source>
        <dbReference type="RuleBase" id="RU003918"/>
    </source>
</evidence>
<evidence type="ECO:0000259" key="9">
    <source>
        <dbReference type="Pfam" id="PF00345"/>
    </source>
</evidence>
<proteinExistence type="inferred from homology"/>
<evidence type="ECO:0000256" key="2">
    <source>
        <dbReference type="ARBA" id="ARBA00007399"/>
    </source>
</evidence>
<dbReference type="InterPro" id="IPR016148">
    <property type="entry name" value="Pili_assmbl_chaperone_C"/>
</dbReference>
<keyword evidence="6 8" id="KW-0143">Chaperone</keyword>
<dbReference type="Pfam" id="PF00345">
    <property type="entry name" value="PapD_N"/>
    <property type="match status" value="1"/>
</dbReference>
<reference evidence="11" key="1">
    <citation type="submission" date="2016-04" db="EMBL/GenBank/DDBJ databases">
        <authorList>
            <person name="Evans L.H."/>
            <person name="Alamgir A."/>
            <person name="Owens N."/>
            <person name="Weber N.D."/>
            <person name="Virtaneva K."/>
            <person name="Barbian K."/>
            <person name="Babar A."/>
            <person name="Rosenke K."/>
        </authorList>
    </citation>
    <scope>NUCLEOTIDE SEQUENCE</scope>
    <source>
        <strain evidence="11">86-2</strain>
        <strain evidence="12">92-3</strain>
    </source>
</reference>
<dbReference type="Gene3D" id="2.60.40.10">
    <property type="entry name" value="Immunoglobulins"/>
    <property type="match status" value="2"/>
</dbReference>
<dbReference type="PRINTS" id="PR00969">
    <property type="entry name" value="CHAPERONPILI"/>
</dbReference>
<keyword evidence="4" id="KW-0732">Signal</keyword>
<evidence type="ECO:0000256" key="4">
    <source>
        <dbReference type="ARBA" id="ARBA00022729"/>
    </source>
</evidence>
<dbReference type="EMBL" id="FLUA01000031">
    <property type="protein sequence ID" value="SBV63889.1"/>
    <property type="molecule type" value="Genomic_DNA"/>
</dbReference>
<feature type="domain" description="Pili assembly chaperone C-terminal" evidence="10">
    <location>
        <begin position="178"/>
        <end position="240"/>
    </location>
</feature>
<accession>A0A212IB89</accession>
<evidence type="ECO:0000256" key="7">
    <source>
        <dbReference type="ARBA" id="ARBA00023319"/>
    </source>
</evidence>
<organism evidence="11">
    <name type="scientific">uncultured Citrobacter sp</name>
    <dbReference type="NCBI Taxonomy" id="200446"/>
    <lineage>
        <taxon>Bacteria</taxon>
        <taxon>Pseudomonadati</taxon>
        <taxon>Pseudomonadota</taxon>
        <taxon>Gammaproteobacteria</taxon>
        <taxon>Enterobacterales</taxon>
        <taxon>Enterobacteriaceae</taxon>
        <taxon>Citrobacter</taxon>
        <taxon>environmental samples</taxon>
    </lineage>
</organism>
<evidence type="ECO:0000313" key="11">
    <source>
        <dbReference type="EMBL" id="SBV63889.1"/>
    </source>
</evidence>
<evidence type="ECO:0000313" key="12">
    <source>
        <dbReference type="EMBL" id="SBV64842.1"/>
    </source>
</evidence>
<dbReference type="PANTHER" id="PTHR30251">
    <property type="entry name" value="PILUS ASSEMBLY CHAPERONE"/>
    <property type="match status" value="1"/>
</dbReference>
<dbReference type="InterPro" id="IPR008962">
    <property type="entry name" value="PapD-like_sf"/>
</dbReference>
<dbReference type="SUPFAM" id="SSF49354">
    <property type="entry name" value="PapD-like"/>
    <property type="match status" value="1"/>
</dbReference>
<dbReference type="GO" id="GO:0030288">
    <property type="term" value="C:outer membrane-bounded periplasmic space"/>
    <property type="evidence" value="ECO:0007669"/>
    <property type="project" value="InterPro"/>
</dbReference>
<evidence type="ECO:0000256" key="3">
    <source>
        <dbReference type="ARBA" id="ARBA00022558"/>
    </source>
</evidence>
<dbReference type="EMBL" id="FLUB01000018">
    <property type="protein sequence ID" value="SBV64842.1"/>
    <property type="molecule type" value="Genomic_DNA"/>
</dbReference>
<dbReference type="InterPro" id="IPR013783">
    <property type="entry name" value="Ig-like_fold"/>
</dbReference>
<comment type="subcellular location">
    <subcellularLocation>
        <location evidence="1 8">Periplasm</location>
    </subcellularLocation>
</comment>
<comment type="similarity">
    <text evidence="2 8">Belongs to the periplasmic pilus chaperone family.</text>
</comment>
<keyword evidence="5" id="KW-0574">Periplasm</keyword>
<gene>
    <name evidence="11" type="primary">yfcS</name>
    <name evidence="11" type="ORF">KL86CIT2_330016</name>
    <name evidence="12" type="ORF">KM92CIT3_60016</name>
</gene>
<dbReference type="InterPro" id="IPR036316">
    <property type="entry name" value="Pili_assmbl_chap_C_dom_sf"/>
</dbReference>
<sequence>MNFVMKNQAFYSVQRWLKPVACGLLFIAEINASWAGIALDRTRLIITGDARSVSANLTNTSPSIPFLAQSWVEDANGTKITSPLMVLPPLQRINGGQKGIARVTKTSGINALPQDRESLFYLNVREIPPKPDKPNVLQLAMQSRIKLFYRPTAIVPETPGAVWQNQLVFHKQGLRWSVDNPTPYFVTLIGLSRKPEAQGGDRLTDFPGVMVSPKSSRDFSVTDGSVSQFSMMYVNDFGGHPELKFSCTGNVCKALPMEQQPR</sequence>
<name>A0A212IB89_9ENTR</name>
<dbReference type="InterPro" id="IPR050643">
    <property type="entry name" value="Periplasmic_pilus_chap"/>
</dbReference>
<dbReference type="Pfam" id="PF02753">
    <property type="entry name" value="PapD_C"/>
    <property type="match status" value="1"/>
</dbReference>
<dbReference type="InterPro" id="IPR018046">
    <property type="entry name" value="Pili_assmbl_chaperone_CS"/>
</dbReference>
<dbReference type="GO" id="GO:0071555">
    <property type="term" value="P:cell wall organization"/>
    <property type="evidence" value="ECO:0007669"/>
    <property type="project" value="InterPro"/>
</dbReference>
<feature type="domain" description="Pili assembly chaperone N-terminal" evidence="9">
    <location>
        <begin position="36"/>
        <end position="154"/>
    </location>
</feature>
<dbReference type="FunFam" id="2.60.40.10:FF:000458">
    <property type="entry name" value="Molecular chaperone FimC"/>
    <property type="match status" value="1"/>
</dbReference>
<evidence type="ECO:0000256" key="5">
    <source>
        <dbReference type="ARBA" id="ARBA00022764"/>
    </source>
</evidence>
<dbReference type="InterPro" id="IPR016147">
    <property type="entry name" value="Pili_assmbl_chaperone_N"/>
</dbReference>
<dbReference type="AlphaFoldDB" id="A0A212IB89"/>
<evidence type="ECO:0000259" key="10">
    <source>
        <dbReference type="Pfam" id="PF02753"/>
    </source>
</evidence>
<keyword evidence="3" id="KW-1029">Fimbrium biogenesis</keyword>
<evidence type="ECO:0000256" key="1">
    <source>
        <dbReference type="ARBA" id="ARBA00004418"/>
    </source>
</evidence>
<evidence type="ECO:0000256" key="6">
    <source>
        <dbReference type="ARBA" id="ARBA00023186"/>
    </source>
</evidence>
<dbReference type="SUPFAM" id="SSF49584">
    <property type="entry name" value="Periplasmic chaperone C-domain"/>
    <property type="match status" value="1"/>
</dbReference>
<dbReference type="PANTHER" id="PTHR30251:SF5">
    <property type="entry name" value="FIMBRIAL CHAPARONE PROTEIN"/>
    <property type="match status" value="1"/>
</dbReference>
<dbReference type="InterPro" id="IPR001829">
    <property type="entry name" value="Pili_assmbl_chaperone_bac"/>
</dbReference>
<dbReference type="PROSITE" id="PS00635">
    <property type="entry name" value="PILI_CHAPERONE"/>
    <property type="match status" value="1"/>
</dbReference>